<dbReference type="HAMAP" id="MF_00235">
    <property type="entry name" value="Adenylate_kinase_Adk"/>
    <property type="match status" value="1"/>
</dbReference>
<dbReference type="GO" id="GO:0005829">
    <property type="term" value="C:cytosol"/>
    <property type="evidence" value="ECO:0007669"/>
    <property type="project" value="UniProtKB-SubCell"/>
</dbReference>
<dbReference type="Gene3D" id="3.40.50.300">
    <property type="entry name" value="P-loop containing nucleotide triphosphate hydrolases"/>
    <property type="match status" value="1"/>
</dbReference>
<keyword evidence="10 18" id="KW-0418">Kinase</keyword>
<evidence type="ECO:0000256" key="16">
    <source>
        <dbReference type="ARBA" id="ARBA00023204"/>
    </source>
</evidence>
<dbReference type="SMART" id="SM00184">
    <property type="entry name" value="RING"/>
    <property type="match status" value="1"/>
</dbReference>
<comment type="subcellular location">
    <subcellularLocation>
        <location evidence="18">Cytoplasm</location>
        <location evidence="18">Cytosol</location>
    </subcellularLocation>
    <subcellularLocation>
        <location evidence="18">Mitochondrion intermembrane space</location>
    </subcellularLocation>
    <subcellularLocation>
        <location evidence="2">Nucleus</location>
    </subcellularLocation>
    <text evidence="18">Predominantly mitochondrial.</text>
</comment>
<protein>
    <recommendedName>
        <fullName evidence="18">Adenylate kinase</fullName>
        <ecNumber evidence="18">2.7.4.3</ecNumber>
    </recommendedName>
    <alternativeName>
        <fullName evidence="18">ATP-AMP transphosphorylase</fullName>
    </alternativeName>
    <alternativeName>
        <fullName evidence="18">ATP:AMP phosphotransferase</fullName>
    </alternativeName>
    <alternativeName>
        <fullName evidence="18">Adenylate kinase cytosolic and mitochondrial</fullName>
    </alternativeName>
    <alternativeName>
        <fullName evidence="18">Adenylate monophosphate kinase</fullName>
    </alternativeName>
</protein>
<dbReference type="PRINTS" id="PR00094">
    <property type="entry name" value="ADENYLTKNASE"/>
</dbReference>
<dbReference type="PANTHER" id="PTHR23359">
    <property type="entry name" value="NUCLEOTIDE KINASE"/>
    <property type="match status" value="1"/>
</dbReference>
<keyword evidence="14" id="KW-0238">DNA-binding</keyword>
<feature type="binding site" evidence="18">
    <location>
        <position position="703"/>
    </location>
    <ligand>
        <name>AMP</name>
        <dbReference type="ChEBI" id="CHEBI:456215"/>
    </ligand>
</feature>
<feature type="compositionally biased region" description="Basic and acidic residues" evidence="21">
    <location>
        <begin position="349"/>
        <end position="363"/>
    </location>
</feature>
<dbReference type="HAMAP" id="MF_03168">
    <property type="entry name" value="Adenylate_kinase_AK2"/>
    <property type="match status" value="1"/>
</dbReference>
<dbReference type="Pfam" id="PF00406">
    <property type="entry name" value="ADK"/>
    <property type="match status" value="1"/>
</dbReference>
<dbReference type="InterPro" id="IPR033690">
    <property type="entry name" value="Adenylat_kinase_CS"/>
</dbReference>
<feature type="compositionally biased region" description="Acidic residues" evidence="21">
    <location>
        <begin position="171"/>
        <end position="192"/>
    </location>
</feature>
<keyword evidence="15 18" id="KW-0496">Mitochondrion</keyword>
<dbReference type="NCBIfam" id="TIGR01351">
    <property type="entry name" value="adk"/>
    <property type="match status" value="1"/>
</dbReference>
<dbReference type="GO" id="GO:0046034">
    <property type="term" value="P:ATP metabolic process"/>
    <property type="evidence" value="ECO:0007669"/>
    <property type="project" value="UniProtKB-UniRule"/>
</dbReference>
<keyword evidence="5 18" id="KW-0808">Transferase</keyword>
<dbReference type="SMART" id="SM00504">
    <property type="entry name" value="Ubox"/>
    <property type="match status" value="1"/>
</dbReference>
<organism evidence="23 24">
    <name type="scientific">Rhodotorula toruloides</name>
    <name type="common">Yeast</name>
    <name type="synonym">Rhodosporidium toruloides</name>
    <dbReference type="NCBI Taxonomy" id="5286"/>
    <lineage>
        <taxon>Eukaryota</taxon>
        <taxon>Fungi</taxon>
        <taxon>Dikarya</taxon>
        <taxon>Basidiomycota</taxon>
        <taxon>Pucciniomycotina</taxon>
        <taxon>Microbotryomycetes</taxon>
        <taxon>Sporidiobolales</taxon>
        <taxon>Sporidiobolaceae</taxon>
        <taxon>Rhodotorula</taxon>
    </lineage>
</organism>
<dbReference type="PROSITE" id="PS00113">
    <property type="entry name" value="ADENYLATE_KINASE"/>
    <property type="match status" value="1"/>
</dbReference>
<evidence type="ECO:0000256" key="15">
    <source>
        <dbReference type="ARBA" id="ARBA00023128"/>
    </source>
</evidence>
<feature type="region of interest" description="Disordered" evidence="21">
    <location>
        <begin position="344"/>
        <end position="363"/>
    </location>
</feature>
<feature type="binding site" evidence="18">
    <location>
        <position position="844"/>
    </location>
    <ligand>
        <name>AMP</name>
        <dbReference type="ChEBI" id="CHEBI:456215"/>
    </ligand>
</feature>
<keyword evidence="11" id="KW-0833">Ubl conjugation pathway</keyword>
<comment type="catalytic activity">
    <reaction evidence="1">
        <text>S-ubiquitinyl-[E2 ubiquitin-conjugating enzyme]-L-cysteine + [acceptor protein]-L-lysine = [E2 ubiquitin-conjugating enzyme]-L-cysteine + N(6)-ubiquitinyl-[acceptor protein]-L-lysine.</text>
        <dbReference type="EC" id="2.3.2.27"/>
    </reaction>
</comment>
<keyword evidence="6" id="KW-0479">Metal-binding</keyword>
<dbReference type="GO" id="GO:0005758">
    <property type="term" value="C:mitochondrial intermembrane space"/>
    <property type="evidence" value="ECO:0007669"/>
    <property type="project" value="UniProtKB-SubCell"/>
</dbReference>
<dbReference type="GO" id="GO:0005634">
    <property type="term" value="C:nucleus"/>
    <property type="evidence" value="ECO:0007669"/>
    <property type="project" value="UniProtKB-SubCell"/>
</dbReference>
<dbReference type="STRING" id="5286.A0A0K3CHK1"/>
<evidence type="ECO:0000256" key="3">
    <source>
        <dbReference type="ARBA" id="ARBA00004906"/>
    </source>
</evidence>
<evidence type="ECO:0000256" key="6">
    <source>
        <dbReference type="ARBA" id="ARBA00022723"/>
    </source>
</evidence>
<feature type="binding site" evidence="18">
    <location>
        <begin position="809"/>
        <end position="810"/>
    </location>
    <ligand>
        <name>ATP</name>
        <dbReference type="ChEBI" id="CHEBI:30616"/>
    </ligand>
</feature>
<keyword evidence="7 18" id="KW-0547">Nucleotide-binding</keyword>
<dbReference type="NCBIfam" id="NF001381">
    <property type="entry name" value="PRK00279.1-3"/>
    <property type="match status" value="1"/>
</dbReference>
<feature type="binding site" evidence="18">
    <location>
        <begin position="729"/>
        <end position="731"/>
    </location>
    <ligand>
        <name>AMP</name>
        <dbReference type="ChEBI" id="CHEBI:456215"/>
    </ligand>
</feature>
<comment type="subunit">
    <text evidence="18">Monomer.</text>
</comment>
<dbReference type="OMA" id="WNANADL"/>
<dbReference type="FunFam" id="3.30.40.10:FF:000172">
    <property type="entry name" value="E3 ubiquitin-protein ligase RAD18"/>
    <property type="match status" value="1"/>
</dbReference>
<evidence type="ECO:0000256" key="17">
    <source>
        <dbReference type="ARBA" id="ARBA00023242"/>
    </source>
</evidence>
<dbReference type="InterPro" id="IPR000850">
    <property type="entry name" value="Adenylat/UMP-CMP_kin"/>
</dbReference>
<evidence type="ECO:0000256" key="2">
    <source>
        <dbReference type="ARBA" id="ARBA00004123"/>
    </source>
</evidence>
<dbReference type="InterPro" id="IPR007862">
    <property type="entry name" value="Adenylate_kinase_lid-dom"/>
</dbReference>
<comment type="similarity">
    <text evidence="18">Belongs to the adenylate kinase family. AK2 subfamily.</text>
</comment>
<dbReference type="AlphaFoldDB" id="A0A0K3CHK1"/>
<feature type="region of interest" description="Disordered" evidence="21">
    <location>
        <begin position="412"/>
        <end position="541"/>
    </location>
</feature>
<dbReference type="SUPFAM" id="SSF57850">
    <property type="entry name" value="RING/U-box"/>
    <property type="match status" value="1"/>
</dbReference>
<evidence type="ECO:0000256" key="10">
    <source>
        <dbReference type="ARBA" id="ARBA00022777"/>
    </source>
</evidence>
<evidence type="ECO:0000256" key="18">
    <source>
        <dbReference type="HAMAP-Rule" id="MF_03168"/>
    </source>
</evidence>
<comment type="catalytic activity">
    <reaction evidence="18">
        <text>AMP + ATP = 2 ADP</text>
        <dbReference type="Rhea" id="RHEA:12973"/>
        <dbReference type="ChEBI" id="CHEBI:30616"/>
        <dbReference type="ChEBI" id="CHEBI:456215"/>
        <dbReference type="ChEBI" id="CHEBI:456216"/>
        <dbReference type="EC" id="2.7.4.3"/>
    </reaction>
</comment>
<dbReference type="EMBL" id="CWKI01000007">
    <property type="protein sequence ID" value="CTR08117.1"/>
    <property type="molecule type" value="Genomic_DNA"/>
</dbReference>
<dbReference type="Pfam" id="PF05191">
    <property type="entry name" value="ADK_lid"/>
    <property type="match status" value="1"/>
</dbReference>
<dbReference type="Proteomes" id="UP000199069">
    <property type="component" value="Unassembled WGS sequence"/>
</dbReference>
<evidence type="ECO:0000313" key="23">
    <source>
        <dbReference type="EMBL" id="CTR08117.1"/>
    </source>
</evidence>
<keyword evidence="13 18" id="KW-0067">ATP-binding</keyword>
<evidence type="ECO:0000256" key="7">
    <source>
        <dbReference type="ARBA" id="ARBA00022741"/>
    </source>
</evidence>
<dbReference type="Pfam" id="PF13923">
    <property type="entry name" value="zf-C3HC4_2"/>
    <property type="match status" value="1"/>
</dbReference>
<evidence type="ECO:0000256" key="19">
    <source>
        <dbReference type="PROSITE-ProRule" id="PRU00175"/>
    </source>
</evidence>
<keyword evidence="17" id="KW-0539">Nucleus</keyword>
<evidence type="ECO:0000256" key="14">
    <source>
        <dbReference type="ARBA" id="ARBA00023125"/>
    </source>
</evidence>
<feature type="binding site" evidence="18">
    <location>
        <position position="872"/>
    </location>
    <ligand>
        <name>ATP</name>
        <dbReference type="ChEBI" id="CHEBI:30616"/>
    </ligand>
</feature>
<feature type="binding site" evidence="18">
    <location>
        <begin position="758"/>
        <end position="761"/>
    </location>
    <ligand>
        <name>AMP</name>
        <dbReference type="ChEBI" id="CHEBI:456215"/>
    </ligand>
</feature>
<dbReference type="GO" id="GO:0006172">
    <property type="term" value="P:ADP biosynthetic process"/>
    <property type="evidence" value="ECO:0007669"/>
    <property type="project" value="UniProtKB-UniRule"/>
</dbReference>
<feature type="region of interest" description="Disordered" evidence="21">
    <location>
        <begin position="118"/>
        <end position="215"/>
    </location>
</feature>
<feature type="compositionally biased region" description="Low complexity" evidence="21">
    <location>
        <begin position="118"/>
        <end position="154"/>
    </location>
</feature>
<feature type="binding site" evidence="18">
    <location>
        <position position="800"/>
    </location>
    <ligand>
        <name>ATP</name>
        <dbReference type="ChEBI" id="CHEBI:30616"/>
    </ligand>
</feature>
<dbReference type="Gene3D" id="3.30.40.10">
    <property type="entry name" value="Zinc/RING finger domain, C3HC4 (zinc finger)"/>
    <property type="match status" value="1"/>
</dbReference>
<dbReference type="PROSITE" id="PS50089">
    <property type="entry name" value="ZF_RING_2"/>
    <property type="match status" value="1"/>
</dbReference>
<keyword evidence="8" id="KW-0227">DNA damage</keyword>
<comment type="domain">
    <text evidence="18">Consists of three domains, a large central CORE domain and two small peripheral domains, NMPbind and LID, which undergo movements during catalysis. The LID domain closes over the site of phosphoryl transfer upon ATP binding. Assembling and dissambling the active center during each catalytic cycle provides an effective means to prevent ATP hydrolysis.</text>
</comment>
<dbReference type="SUPFAM" id="SSF52540">
    <property type="entry name" value="P-loop containing nucleoside triphosphate hydrolases"/>
    <property type="match status" value="1"/>
</dbReference>
<gene>
    <name evidence="23" type="primary">FGENESH: predicted gene_7.363</name>
    <name evidence="18" type="synonym">ADK1</name>
    <name evidence="23" type="ORF">BN2166_0039780</name>
</gene>
<comment type="similarity">
    <text evidence="4">Belongs to the RAD18 family.</text>
</comment>
<dbReference type="GO" id="GO:0003677">
    <property type="term" value="F:DNA binding"/>
    <property type="evidence" value="ECO:0007669"/>
    <property type="project" value="UniProtKB-KW"/>
</dbReference>
<dbReference type="GO" id="GO:0046033">
    <property type="term" value="P:AMP metabolic process"/>
    <property type="evidence" value="ECO:0007669"/>
    <property type="project" value="UniProtKB-UniRule"/>
</dbReference>
<keyword evidence="18" id="KW-0963">Cytoplasm</keyword>
<comment type="pathway">
    <text evidence="3">Protein modification; protein ubiquitination.</text>
</comment>
<feature type="region of interest" description="LID" evidence="18">
    <location>
        <begin position="799"/>
        <end position="836"/>
    </location>
</feature>
<dbReference type="InterPro" id="IPR028587">
    <property type="entry name" value="AK2"/>
</dbReference>
<evidence type="ECO:0000256" key="1">
    <source>
        <dbReference type="ARBA" id="ARBA00000900"/>
    </source>
</evidence>
<comment type="function">
    <text evidence="18">Catalyzes the reversible transfer of the terminal phosphate group between ATP and AMP. Plays an important role in cellular energy homeostasis and in adenine nucleotide metabolism. Adenylate kinase activity is critical for regulation of the phosphate utilization and the AMP de novo biosynthesis pathways.</text>
</comment>
<evidence type="ECO:0000256" key="5">
    <source>
        <dbReference type="ARBA" id="ARBA00022679"/>
    </source>
</evidence>
<accession>A0A0K3CHK1</accession>
<feature type="compositionally biased region" description="Pro residues" evidence="21">
    <location>
        <begin position="451"/>
        <end position="460"/>
    </location>
</feature>
<evidence type="ECO:0000256" key="12">
    <source>
        <dbReference type="ARBA" id="ARBA00022833"/>
    </source>
</evidence>
<evidence type="ECO:0000256" key="21">
    <source>
        <dbReference type="SAM" id="MobiDB-lite"/>
    </source>
</evidence>
<evidence type="ECO:0000256" key="9">
    <source>
        <dbReference type="ARBA" id="ARBA00022771"/>
    </source>
</evidence>
<feature type="binding site" evidence="18">
    <location>
        <position position="833"/>
    </location>
    <ligand>
        <name>AMP</name>
        <dbReference type="ChEBI" id="CHEBI:456215"/>
    </ligand>
</feature>
<feature type="binding site" evidence="18">
    <location>
        <begin position="682"/>
        <end position="687"/>
    </location>
    <ligand>
        <name>ATP</name>
        <dbReference type="ChEBI" id="CHEBI:30616"/>
    </ligand>
</feature>
<dbReference type="FunFam" id="3.40.50.300:FF:000106">
    <property type="entry name" value="Adenylate kinase mitochondrial"/>
    <property type="match status" value="1"/>
</dbReference>
<evidence type="ECO:0000313" key="24">
    <source>
        <dbReference type="Proteomes" id="UP000199069"/>
    </source>
</evidence>
<dbReference type="GO" id="GO:0061630">
    <property type="term" value="F:ubiquitin protein ligase activity"/>
    <property type="evidence" value="ECO:0007669"/>
    <property type="project" value="UniProtKB-EC"/>
</dbReference>
<dbReference type="InterPro" id="IPR027417">
    <property type="entry name" value="P-loop_NTPase"/>
</dbReference>
<dbReference type="GO" id="GO:0005524">
    <property type="term" value="F:ATP binding"/>
    <property type="evidence" value="ECO:0007669"/>
    <property type="project" value="UniProtKB-KW"/>
</dbReference>
<feature type="coiled-coil region" evidence="20">
    <location>
        <begin position="609"/>
        <end position="636"/>
    </location>
</feature>
<dbReference type="InterPro" id="IPR003613">
    <property type="entry name" value="Ubox_domain"/>
</dbReference>
<dbReference type="GO" id="GO:0016567">
    <property type="term" value="P:protein ubiquitination"/>
    <property type="evidence" value="ECO:0007669"/>
    <property type="project" value="InterPro"/>
</dbReference>
<dbReference type="InterPro" id="IPR006259">
    <property type="entry name" value="Adenyl_kin_sub"/>
</dbReference>
<proteinExistence type="inferred from homology"/>
<evidence type="ECO:0000256" key="4">
    <source>
        <dbReference type="ARBA" id="ARBA00009506"/>
    </source>
</evidence>
<evidence type="ECO:0000256" key="20">
    <source>
        <dbReference type="SAM" id="Coils"/>
    </source>
</evidence>
<dbReference type="EC" id="2.7.4.3" evidence="18"/>
<keyword evidence="9 19" id="KW-0863">Zinc-finger</keyword>
<evidence type="ECO:0000259" key="22">
    <source>
        <dbReference type="PROSITE" id="PS50089"/>
    </source>
</evidence>
<keyword evidence="20" id="KW-0175">Coiled coil</keyword>
<dbReference type="InterPro" id="IPR001841">
    <property type="entry name" value="Znf_RING"/>
</dbReference>
<keyword evidence="12" id="KW-0862">Zinc</keyword>
<name>A0A0K3CHK1_RHOTO</name>
<evidence type="ECO:0000256" key="8">
    <source>
        <dbReference type="ARBA" id="ARBA00022763"/>
    </source>
</evidence>
<keyword evidence="16" id="KW-0234">DNA repair</keyword>
<dbReference type="CDD" id="cd01428">
    <property type="entry name" value="ADK"/>
    <property type="match status" value="1"/>
</dbReference>
<feature type="compositionally biased region" description="Low complexity" evidence="21">
    <location>
        <begin position="484"/>
        <end position="495"/>
    </location>
</feature>
<feature type="domain" description="RING-type" evidence="22">
    <location>
        <begin position="43"/>
        <end position="81"/>
    </location>
</feature>
<feature type="binding site" evidence="18">
    <location>
        <position position="765"/>
    </location>
    <ligand>
        <name>AMP</name>
        <dbReference type="ChEBI" id="CHEBI:456215"/>
    </ligand>
</feature>
<evidence type="ECO:0000256" key="11">
    <source>
        <dbReference type="ARBA" id="ARBA00022786"/>
    </source>
</evidence>
<dbReference type="GO" id="GO:0004017">
    <property type="term" value="F:AMP kinase activity"/>
    <property type="evidence" value="ECO:0007669"/>
    <property type="project" value="UniProtKB-UniRule"/>
</dbReference>
<feature type="binding site" evidence="18">
    <location>
        <position position="708"/>
    </location>
    <ligand>
        <name>AMP</name>
        <dbReference type="ChEBI" id="CHEBI:456215"/>
    </ligand>
</feature>
<keyword evidence="24" id="KW-1185">Reference proteome</keyword>
<evidence type="ECO:0000256" key="13">
    <source>
        <dbReference type="ARBA" id="ARBA00022840"/>
    </source>
</evidence>
<sequence>MAPKTKKGKAGQTDAELKAAGQLDTASDFTSPSLSALESSLRCPICAEFFTAPVILTNCSHSFDSRCLRDYLAVHKRCPSCLAETDESRIRKNLALQEVLNAWQSAREEILRLEGAASSASTRAAAPSRQSPLSPTPSSTRRTRTSVYSTASASKGKRKAASSPSVKPEPESDDDIIGIDDSSDIEIVEDESSSAIRPPKKRVKGANGQAKAAADPTDPNLIVTCPICAGSFKNSLVALHVEKCNGVAPASTGAAAWGNLMNGGSSGASQVAGNESPSRANKLDTTKYLPLTSYSYKSVSELTEMLKEYALPTTVPPTCLTTDSKLSIFQRRHRQFLILWNANADLDPSDPKHKTPRQLREELSRWEKVQDANGLASGAGAAGQAEAKGGPVSKEHATKYAPQFRDLIAQARASTQAAKEKQRAAAEPVPDKALTPPVEAPTAPSDVAVAPQPPAPPSPPARKRSVRLVSPQRSPSPEFIAQESPASSPSPMLSPRHAGAESDPPAGSEGGKETKDMGRRRRETSPYNPEGPRPSQRNREEERMFAEMYGGKEDEEEETDGPEEREPYDALCAELASRVSTDSGGDDEVVAARCSRALLNEFTMSSDNIEHLKGLVSQLQAKIERLEKQAQQTASDAKHKVGEAVDQAKDVVKGTIADATGSAQKTLTPAQHLRLVLMGPPGAGKGTQAPKIKETYNVCHLATGDMLREEVKKGSELGKEAKKIMDNGGLVSDEIVIGMIGSQLENNPECQLGFILDGFPRNVTQAEKLDEMLAKRKQPLEHAVQLLVNDNLLVSRITGRLIHPASGRSYHKEFAPPKKPMTDDVTGEPLIQRSDDTAETLWKRLETYHKQTDPVADYYKKKGIWTGVDAAQSPKTVWASLSKIFEETKKQ</sequence>
<dbReference type="GO" id="GO:0006281">
    <property type="term" value="P:DNA repair"/>
    <property type="evidence" value="ECO:0007669"/>
    <property type="project" value="UniProtKB-KW"/>
</dbReference>
<dbReference type="GO" id="GO:0008270">
    <property type="term" value="F:zinc ion binding"/>
    <property type="evidence" value="ECO:0007669"/>
    <property type="project" value="UniProtKB-KW"/>
</dbReference>
<feature type="region of interest" description="NMPbind" evidence="18">
    <location>
        <begin position="702"/>
        <end position="731"/>
    </location>
</feature>
<reference evidence="23 24" key="1">
    <citation type="submission" date="2015-07" db="EMBL/GenBank/DDBJ databases">
        <authorList>
            <person name="Cajimat M.N.B."/>
            <person name="Milazzo M.L."/>
            <person name="Fulhorst C.F."/>
        </authorList>
    </citation>
    <scope>NUCLEOTIDE SEQUENCE [LARGE SCALE GENOMIC DNA]</scope>
    <source>
        <strain evidence="23">Single colony</strain>
    </source>
</reference>
<dbReference type="InterPro" id="IPR013083">
    <property type="entry name" value="Znf_RING/FYVE/PHD"/>
</dbReference>